<protein>
    <submittedName>
        <fullName evidence="1">Rpn family recombination-promoting nuclease/putative transposase</fullName>
    </submittedName>
</protein>
<name>A0ABT2N3X2_9CYAN</name>
<dbReference type="InterPro" id="IPR022573">
    <property type="entry name" value="DUF2887"/>
</dbReference>
<dbReference type="Pfam" id="PF11103">
    <property type="entry name" value="DUF2887"/>
    <property type="match status" value="1"/>
</dbReference>
<dbReference type="EMBL" id="JAMXFA010000006">
    <property type="protein sequence ID" value="MCT7977282.1"/>
    <property type="molecule type" value="Genomic_DNA"/>
</dbReference>
<evidence type="ECO:0000313" key="1">
    <source>
        <dbReference type="EMBL" id="MCT7977282.1"/>
    </source>
</evidence>
<gene>
    <name evidence="1" type="ORF">NG792_06160</name>
</gene>
<dbReference type="PANTHER" id="PTHR35586">
    <property type="entry name" value="SLL1691 PROTEIN"/>
    <property type="match status" value="1"/>
</dbReference>
<dbReference type="RefSeq" id="WP_261234872.1">
    <property type="nucleotide sequence ID" value="NZ_JAMXFA010000006.1"/>
</dbReference>
<dbReference type="PANTHER" id="PTHR35586:SF2">
    <property type="entry name" value="SLL1542 PROTEIN"/>
    <property type="match status" value="1"/>
</dbReference>
<dbReference type="NCBIfam" id="TIGR01784">
    <property type="entry name" value="T_den_put_tspse"/>
    <property type="match status" value="1"/>
</dbReference>
<proteinExistence type="predicted"/>
<keyword evidence="2" id="KW-1185">Reference proteome</keyword>
<sequence length="285" mass="32638">MRTDTIFYQLFQTFPSLVFELMGEAGEKGQGYEFTSREIKELSRRFDGVLLPPEGDNERLIYFLEVQFQKKDDFYWRFLGEIFVYLGQYQPLQDFQAVAIFASRSCDPGVPRQYQRFLKGDCPEETPLLVQVYLDELEDPPTPSLGLGMVTLVVEERQTAIDKAHQLIQQAKQQLVDEGLKQKVVGLIETIMVYKLTDLTTQEIEAMFGLDELKQTRYFQEVAAKAEEKGKLKGKVEGKLESVPNLLEMGLTVQQIALALQLDIEQVRQVIQDLSNPDKPPQSQS</sequence>
<comment type="caution">
    <text evidence="1">The sequence shown here is derived from an EMBL/GenBank/DDBJ whole genome shotgun (WGS) entry which is preliminary data.</text>
</comment>
<evidence type="ECO:0000313" key="2">
    <source>
        <dbReference type="Proteomes" id="UP001525961"/>
    </source>
</evidence>
<accession>A0ABT2N3X2</accession>
<reference evidence="1 2" key="1">
    <citation type="journal article" date="2022" name="Front. Microbiol.">
        <title>High genomic differentiation and limited gene flow indicate recent cryptic speciation within the genus Laspinema (cyanobacteria).</title>
        <authorList>
            <person name="Stanojkovic A."/>
            <person name="Skoupy S."/>
            <person name="Skaloud P."/>
            <person name="Dvorak P."/>
        </authorList>
    </citation>
    <scope>NUCLEOTIDE SEQUENCE [LARGE SCALE GENOMIC DNA]</scope>
    <source>
        <strain evidence="1 2">D3b</strain>
    </source>
</reference>
<organism evidence="1 2">
    <name type="scientific">Laspinema olomoucense D3b</name>
    <dbReference type="NCBI Taxonomy" id="2953688"/>
    <lineage>
        <taxon>Bacteria</taxon>
        <taxon>Bacillati</taxon>
        <taxon>Cyanobacteriota</taxon>
        <taxon>Cyanophyceae</taxon>
        <taxon>Oscillatoriophycideae</taxon>
        <taxon>Oscillatoriales</taxon>
        <taxon>Laspinemataceae</taxon>
        <taxon>Laspinema</taxon>
        <taxon>Laspinema olomoucense</taxon>
    </lineage>
</organism>
<dbReference type="Proteomes" id="UP001525961">
    <property type="component" value="Unassembled WGS sequence"/>
</dbReference>
<dbReference type="InterPro" id="IPR010106">
    <property type="entry name" value="RpnA"/>
</dbReference>